<name>A0A1W5LU71_CHOAN</name>
<feature type="signal peptide" evidence="9">
    <location>
        <begin position="1"/>
        <end position="20"/>
    </location>
</feature>
<dbReference type="GO" id="GO:0007218">
    <property type="term" value="P:neuropeptide signaling pathway"/>
    <property type="evidence" value="ECO:0007669"/>
    <property type="project" value="UniProtKB-KW"/>
</dbReference>
<dbReference type="SUPFAM" id="SSF81778">
    <property type="entry name" value="Crustacean CHH/MIH/GIH neurohormone"/>
    <property type="match status" value="1"/>
</dbReference>
<keyword evidence="3" id="KW-0964">Secreted</keyword>
<evidence type="ECO:0000256" key="9">
    <source>
        <dbReference type="SAM" id="SignalP"/>
    </source>
</evidence>
<dbReference type="GO" id="GO:0007623">
    <property type="term" value="P:circadian rhythm"/>
    <property type="evidence" value="ECO:0007669"/>
    <property type="project" value="TreeGrafter"/>
</dbReference>
<keyword evidence="7" id="KW-0527">Neuropeptide</keyword>
<dbReference type="PANTHER" id="PTHR35981">
    <property type="entry name" value="ION TRANSPORT PEPTIDE, ISOFORM C"/>
    <property type="match status" value="1"/>
</dbReference>
<feature type="disulfide bond" evidence="8">
    <location>
        <begin position="63"/>
        <end position="99"/>
    </location>
</feature>
<evidence type="ECO:0000256" key="1">
    <source>
        <dbReference type="ARBA" id="ARBA00004613"/>
    </source>
</evidence>
<protein>
    <submittedName>
        <fullName evidence="10">CHH2 preproprotein</fullName>
    </submittedName>
</protein>
<proteinExistence type="evidence at transcript level"/>
<feature type="chain" id="PRO_5012822891" evidence="9">
    <location>
        <begin position="21"/>
        <end position="130"/>
    </location>
</feature>
<dbReference type="InterPro" id="IPR031098">
    <property type="entry name" value="Crust_neurohorm"/>
</dbReference>
<evidence type="ECO:0000256" key="3">
    <source>
        <dbReference type="ARBA" id="ARBA00022525"/>
    </source>
</evidence>
<gene>
    <name evidence="10" type="primary">CHH2</name>
</gene>
<organism evidence="10">
    <name type="scientific">Chorismus antarcticus</name>
    <name type="common">Antarctic shrimp</name>
    <name type="synonym">Hippolyte antarctica</name>
    <dbReference type="NCBI Taxonomy" id="442697"/>
    <lineage>
        <taxon>Eukaryota</taxon>
        <taxon>Metazoa</taxon>
        <taxon>Ecdysozoa</taxon>
        <taxon>Arthropoda</taxon>
        <taxon>Crustacea</taxon>
        <taxon>Multicrustacea</taxon>
        <taxon>Malacostraca</taxon>
        <taxon>Eumalacostraca</taxon>
        <taxon>Eucarida</taxon>
        <taxon>Decapoda</taxon>
        <taxon>Pleocyemata</taxon>
        <taxon>Caridea</taxon>
        <taxon>Alpheoidea</taxon>
        <taxon>Hippolytidae</taxon>
        <taxon>Chorismus</taxon>
    </lineage>
</organism>
<reference evidence="10" key="1">
    <citation type="submission" date="2016-04" db="EMBL/GenBank/DDBJ databases">
        <authorList>
            <person name="Evans L.H."/>
            <person name="Alamgir A."/>
            <person name="Owens N."/>
            <person name="Weber N.D."/>
            <person name="Virtaneva K."/>
            <person name="Barbian K."/>
            <person name="Babar A."/>
            <person name="Rosenke K."/>
        </authorList>
    </citation>
    <scope>NUCLEOTIDE SEQUENCE</scope>
</reference>
<evidence type="ECO:0000256" key="4">
    <source>
        <dbReference type="ARBA" id="ARBA00022702"/>
    </source>
</evidence>
<evidence type="ECO:0000256" key="7">
    <source>
        <dbReference type="ARBA" id="ARBA00023320"/>
    </source>
</evidence>
<dbReference type="PROSITE" id="PS01250">
    <property type="entry name" value="CHH_MIH_GIH"/>
    <property type="match status" value="1"/>
</dbReference>
<keyword evidence="5" id="KW-0027">Amidation</keyword>
<feature type="disulfide bond" evidence="8">
    <location>
        <begin position="82"/>
        <end position="108"/>
    </location>
</feature>
<dbReference type="InterPro" id="IPR035957">
    <property type="entry name" value="Crust_neurohorm_sf"/>
</dbReference>
<dbReference type="GO" id="GO:0005576">
    <property type="term" value="C:extracellular region"/>
    <property type="evidence" value="ECO:0007669"/>
    <property type="project" value="UniProtKB-SubCell"/>
</dbReference>
<dbReference type="InterPro" id="IPR001166">
    <property type="entry name" value="Hyperglycemic"/>
</dbReference>
<accession>A0A1W5LU71</accession>
<keyword evidence="6 8" id="KW-1015">Disulfide bond</keyword>
<keyword evidence="9" id="KW-0732">Signal</keyword>
<evidence type="ECO:0000256" key="6">
    <source>
        <dbReference type="ARBA" id="ARBA00023157"/>
    </source>
</evidence>
<dbReference type="SMR" id="A0A1W5LU71"/>
<evidence type="ECO:0000256" key="8">
    <source>
        <dbReference type="PIRSR" id="PIRSR631098-51"/>
    </source>
</evidence>
<evidence type="ECO:0000313" key="10">
    <source>
        <dbReference type="EMBL" id="ANQ38659.1"/>
    </source>
</evidence>
<sequence length="130" mass="14538">MWSTLLVVGLALGSSGLGLGRSAEGLARIEKLLASSSLASSSGMLTEEVDHNINKRVILDQSCKGIFDRNLFRKLDRVCEDCYNLYRKPHVGIDCRSNCYGNMIFRQCLDDLMMMDVVDEYIKKVQVVGK</sequence>
<dbReference type="AlphaFoldDB" id="A0A1W5LU71"/>
<keyword evidence="4" id="KW-0372">Hormone</keyword>
<dbReference type="PRINTS" id="PR00550">
    <property type="entry name" value="HYPRGLYCEMIC"/>
</dbReference>
<dbReference type="GO" id="GO:0005184">
    <property type="term" value="F:neuropeptide hormone activity"/>
    <property type="evidence" value="ECO:0007669"/>
    <property type="project" value="InterPro"/>
</dbReference>
<dbReference type="Gene3D" id="1.10.2010.10">
    <property type="entry name" value="Crustacean CHH/MIH/GIH neurohormone"/>
    <property type="match status" value="1"/>
</dbReference>
<comment type="subcellular location">
    <subcellularLocation>
        <location evidence="1">Secreted</location>
    </subcellularLocation>
</comment>
<feature type="disulfide bond" evidence="8">
    <location>
        <begin position="79"/>
        <end position="95"/>
    </location>
</feature>
<dbReference type="EMBL" id="KX118614">
    <property type="protein sequence ID" value="ANQ38659.1"/>
    <property type="molecule type" value="mRNA"/>
</dbReference>
<comment type="similarity">
    <text evidence="2">Belongs to the arthropod CHH/MIH/GIH/VIH hormone family.</text>
</comment>
<dbReference type="InterPro" id="IPR000346">
    <property type="entry name" value="Hyperglycemic1"/>
</dbReference>
<dbReference type="InterPro" id="IPR018251">
    <property type="entry name" value="Crust_neurhormone_CS"/>
</dbReference>
<dbReference type="PRINTS" id="PR00548">
    <property type="entry name" value="HYPRGLYCEMC1"/>
</dbReference>
<evidence type="ECO:0000256" key="5">
    <source>
        <dbReference type="ARBA" id="ARBA00022815"/>
    </source>
</evidence>
<evidence type="ECO:0000256" key="2">
    <source>
        <dbReference type="ARBA" id="ARBA00005447"/>
    </source>
</evidence>
<dbReference type="PANTHER" id="PTHR35981:SF2">
    <property type="entry name" value="ION TRANSPORT PEPTIDE, ISOFORM C"/>
    <property type="match status" value="1"/>
</dbReference>
<dbReference type="Pfam" id="PF01147">
    <property type="entry name" value="Crust_neurohorm"/>
    <property type="match status" value="1"/>
</dbReference>